<dbReference type="Pfam" id="PF03958">
    <property type="entry name" value="Secretin_N"/>
    <property type="match status" value="1"/>
</dbReference>
<dbReference type="Gene3D" id="3.30.1370.120">
    <property type="match status" value="1"/>
</dbReference>
<sequence length="40" mass="4654">MTARGSITLDSRTNSLLLRDTDRALKEVERWVRQLDVPLK</sequence>
<proteinExistence type="predicted"/>
<protein>
    <submittedName>
        <fullName evidence="2">Bacterial type II/III secretion system short domain protein</fullName>
    </submittedName>
</protein>
<comment type="caution">
    <text evidence="2">The sequence shown here is derived from an EMBL/GenBank/DDBJ whole genome shotgun (WGS) entry which is preliminary data.</text>
</comment>
<dbReference type="InterPro" id="IPR005644">
    <property type="entry name" value="NolW-like"/>
</dbReference>
<accession>A0A328TVE6</accession>
<gene>
    <name evidence="2" type="ORF">ACZ87_00440</name>
</gene>
<feature type="domain" description="NolW-like" evidence="1">
    <location>
        <begin position="3"/>
        <end position="38"/>
    </location>
</feature>
<dbReference type="Proteomes" id="UP000244334">
    <property type="component" value="Unassembled WGS sequence"/>
</dbReference>
<reference evidence="2" key="1">
    <citation type="submission" date="2018-04" db="EMBL/GenBank/DDBJ databases">
        <title>Genomes of the Obligate Erwinia dacicola and Facultative Enterobacter sp. OLF Endosymbionts of the Olive Fruit fly, Bactrocera oleae.</title>
        <authorList>
            <person name="Estes A.M."/>
            <person name="Hearn D.J."/>
            <person name="Agarwal S."/>
            <person name="Pierson E.A."/>
            <person name="Dunning-Hotopp J.C."/>
        </authorList>
    </citation>
    <scope>NUCLEOTIDE SEQUENCE [LARGE SCALE GENOMIC DNA]</scope>
    <source>
        <strain evidence="2">Oroville</strain>
    </source>
</reference>
<evidence type="ECO:0000259" key="1">
    <source>
        <dbReference type="Pfam" id="PF03958"/>
    </source>
</evidence>
<keyword evidence="3" id="KW-1185">Reference proteome</keyword>
<evidence type="ECO:0000313" key="2">
    <source>
        <dbReference type="EMBL" id="RAP72735.1"/>
    </source>
</evidence>
<dbReference type="AlphaFoldDB" id="A0A328TVE6"/>
<dbReference type="EMBL" id="LJAM02000016">
    <property type="protein sequence ID" value="RAP72735.1"/>
    <property type="molecule type" value="Genomic_DNA"/>
</dbReference>
<dbReference type="InterPro" id="IPR038591">
    <property type="entry name" value="NolW-like_sf"/>
</dbReference>
<name>A0A328TVE6_9GAMM</name>
<evidence type="ECO:0000313" key="3">
    <source>
        <dbReference type="Proteomes" id="UP000244334"/>
    </source>
</evidence>
<organism evidence="2 3">
    <name type="scientific">Candidatus Erwinia dacicola</name>
    <dbReference type="NCBI Taxonomy" id="252393"/>
    <lineage>
        <taxon>Bacteria</taxon>
        <taxon>Pseudomonadati</taxon>
        <taxon>Pseudomonadota</taxon>
        <taxon>Gammaproteobacteria</taxon>
        <taxon>Enterobacterales</taxon>
        <taxon>Erwiniaceae</taxon>
        <taxon>Erwinia</taxon>
    </lineage>
</organism>